<feature type="transmembrane region" description="Helical" evidence="2">
    <location>
        <begin position="12"/>
        <end position="31"/>
    </location>
</feature>
<feature type="compositionally biased region" description="Low complexity" evidence="1">
    <location>
        <begin position="2430"/>
        <end position="2457"/>
    </location>
</feature>
<accession>A0A1G2QDC4</accession>
<proteinExistence type="predicted"/>
<dbReference type="EMBL" id="MHTJ01000003">
    <property type="protein sequence ID" value="OHA58438.1"/>
    <property type="molecule type" value="Genomic_DNA"/>
</dbReference>
<keyword evidence="2" id="KW-0472">Membrane</keyword>
<comment type="caution">
    <text evidence="3">The sequence shown here is derived from an EMBL/GenBank/DDBJ whole genome shotgun (WGS) entry which is preliminary data.</text>
</comment>
<dbReference type="STRING" id="1802438.A2571_01510"/>
<evidence type="ECO:0000256" key="1">
    <source>
        <dbReference type="SAM" id="MobiDB-lite"/>
    </source>
</evidence>
<sequence>MPTSYGKLLQTIRYYVLVLKQIIFKFAFSKWISKKNILGKIRVFGVVVIILANIFTPLTASAAINQQINYQGKLTTTAGAAVTDATRSTVFSLYTASSGGTAIWTETQSVSTTDGLFSVMLGSVTSLATVNFNQTLYLGVNVASDGEMSPRKIIGAVPASFYSSDSDKLDGLTASDFLYATTTNATATITSLNVGNSTTTNATTTSLYVGSTATVAGSLVVSGTATSTFNGGINLLGTNATLTIGNNLAENNYLKFNYSSTGGGDVTGQLEGVDQMSYGFNNRAYYGGTAGVASGRTLYILDRVAGLNRGGFNASGDFYVGPSTTNYGLNVKGPNSGVTGLTVLGNGYVGIGTSTPDTDLAVFASTGTTTLKIHNSGTDLNAVLQFMEDTVGQGMELLYDANGNDLTIRGITEQTPIFTAERTGRVGIGKANPSTTLDIVGTASSTGLQVNGSGTIAGSLTLGTALGVASGGTGLTSYTLGDVIYASGTGTLAGTSTANLKTTLSLNNVENTALSTWAGTTNLTTLGTIATGLWHGTAIEDAYITKTGAWTGTFDGQEGSYYLDATNLTNFGTPFYTYFSATTTDALTQGSTNKYYADSLVNAYIHASSTIPKTYTANTFTGANTFNSTFTIGSFTGPLQAANGVVSATTSIGVVYGGTGLTSAPAYGNLLVGNASSGYTLTATSSLNLAISDTVGTLSVAKGGTGATTFGQGWIYSDGGTGALAASTSPTVNYITATSTIATSTFAGGLAVETSGLVYDYSTNKVGIGTDSPTNELHVNGNARIGELGFIANWPVVWFNAYYDDTDARAEFTTSDSAFALYHDQTNDLFKILYNAVGTAGNQVSSSNVALSVNTSGNVGIGSTTPEAKLTVQNTGTGNSFIVEDQADDTSPFVINASGNVGIGMTAPGYSLEVSNAIVSSLANGSGHPYIGIRSSGASMWYLSDNDTTNDFHLGTSLNDTKFVVDFSTGNVGIGDSTPDYTLDVTGNARFTSLVDAANFVATSTTATSTFAGGLAVETSGLVYDYSTNFVGIGTASPSQELEVISSASNSNVFVVSDSAGTDTSIFRIFEVSGGGGLASLYSASDAEAIRLSATGDSWINTDNDLGIGTTSPLARLDVVGSLSGTTPLFQVSSLGASYATTTRMIIDSSGNVGIGSSAPSELLTIQGASGGISGVTADTVRVMIHDTSNGGTWDIVNPFASFAFSRADTSGEGAGIAAEIGAVHNVSSTGGNVRIGFFTAPTTSGTMLERMSIMDAGEVGIGTTTPSAKLTVTSDTASDTFASLYLGAIETASDTYLTGLFKSGTTNGAPDVRIVDKDTSQARAALQIQGNNGSTEIAFFGAGGNVGIGTTTPQNILTVNSAYNVSNDSLDVRINNTTDSYNRGAGILFSDAYLTTGRIMGMRSRGASLAADPLYGSMFLDYRSNFHLFNNLAGTTEFMRITSAGNMGIGTTTPLARLDVVGSLSGTTPLFQVSSLGASYATSTKFIIDSSGNVGIGTTTPGTSLGVAGAGVFGANVTASVFNATSTTATSTFAGGLAVETSGLVYDYSTNFVGIGTANPHGALEVDGSIYTSRENRGIFFNNFFNGTNYTTINNGESGVLNFGSSGELNYSTAASRSAGATGSQTNIFTVLNTGNFGIGTSTPGTQLGVAGAGVFGTYVNASIFNATSTTATSTFAGGLAVETNGLVYDYSTNFVGVGTAAPQTKFNVNTASASLSWNGMFRNTTHQSAVGPGVGVKFQLGGADTPSELQKWAGIAGVSEVGTYEQTVALAFYTRLEASAADATEKMRITGSGNVGVGTTTPLAQLTASSTSKIGLIIDQRGTSDIAQFQDAGTSIFVIKDGGNVGIGTTTPGSLLSIGNTGTGPINLSATATSTFGFGINLRGGCFSINDSCLASGGSGTPVGSNGNIQFNNSGSFGGENDLNWNSTLDILQVATSTGGQIHVGYINNSNITGTAAANTYISSGHSFLSNGTNAATIYLAVGGADTSIGVGQGGDGGVVNMVQGGSSSDTNGADGTVNIGLSTGNKNATVNVYGTINTMFRNTATTNGVCHSGTDLDTTDTTNTYSLVACSAAPGDIAEFYPVSDEDIEAGDIVAPSLDEFLYSAEGSDPYTGVVKSLGTQDVSIMDKATKETGFVGVVSTGPFQTFGKDILKARGKDKSRAIALVGRVPVKVNGEGGNIKPGDRITISSEPGIGMKATTTGMTLGVALNSFAGESVSDTGEVMVFINMSYAKISDSVSDGDITEALWQIDNTTGDIKALASLDLGGKSLKNISSLSSITGKWSISEDGKLVVDEIETNKLTVKNGITTQDKTTGDFYCIYIDNGTLETEQGRCEDLVVEVVAEPEPEPEPPAGDSGTGGETGDGDGDGDAGGDIGGEENSSGTTEEGGSTSGSAGEESTGDEEATTGGETGGGTDPGASESDVGTSESGEPSVESGGDSQTGDSSGGETTSGV</sequence>
<name>A0A1G2QDC4_9BACT</name>
<feature type="compositionally biased region" description="Low complexity" evidence="1">
    <location>
        <begin position="2381"/>
        <end position="2401"/>
    </location>
</feature>
<keyword evidence="2" id="KW-0812">Transmembrane</keyword>
<feature type="transmembrane region" description="Helical" evidence="2">
    <location>
        <begin position="43"/>
        <end position="64"/>
    </location>
</feature>
<organism evidence="3 4">
    <name type="scientific">Candidatus Vogelbacteria bacterium RIFOXYD1_FULL_44_32</name>
    <dbReference type="NCBI Taxonomy" id="1802438"/>
    <lineage>
        <taxon>Bacteria</taxon>
        <taxon>Candidatus Vogeliibacteriota</taxon>
    </lineage>
</organism>
<feature type="region of interest" description="Disordered" evidence="1">
    <location>
        <begin position="2347"/>
        <end position="2457"/>
    </location>
</feature>
<evidence type="ECO:0000256" key="2">
    <source>
        <dbReference type="SAM" id="Phobius"/>
    </source>
</evidence>
<evidence type="ECO:0000313" key="4">
    <source>
        <dbReference type="Proteomes" id="UP000177043"/>
    </source>
</evidence>
<keyword evidence="2" id="KW-1133">Transmembrane helix</keyword>
<gene>
    <name evidence="3" type="ORF">A2571_01510</name>
</gene>
<dbReference type="Proteomes" id="UP000177043">
    <property type="component" value="Unassembled WGS sequence"/>
</dbReference>
<evidence type="ECO:0000313" key="3">
    <source>
        <dbReference type="EMBL" id="OHA58438.1"/>
    </source>
</evidence>
<protein>
    <submittedName>
        <fullName evidence="3">Uncharacterized protein</fullName>
    </submittedName>
</protein>
<reference evidence="3 4" key="1">
    <citation type="journal article" date="2016" name="Nat. Commun.">
        <title>Thousands of microbial genomes shed light on interconnected biogeochemical processes in an aquifer system.</title>
        <authorList>
            <person name="Anantharaman K."/>
            <person name="Brown C.T."/>
            <person name="Hug L.A."/>
            <person name="Sharon I."/>
            <person name="Castelle C.J."/>
            <person name="Probst A.J."/>
            <person name="Thomas B.C."/>
            <person name="Singh A."/>
            <person name="Wilkins M.J."/>
            <person name="Karaoz U."/>
            <person name="Brodie E.L."/>
            <person name="Williams K.H."/>
            <person name="Hubbard S.S."/>
            <person name="Banfield J.F."/>
        </authorList>
    </citation>
    <scope>NUCLEOTIDE SEQUENCE [LARGE SCALE GENOMIC DNA]</scope>
</reference>